<comment type="similarity">
    <text evidence="2">Belongs to the motilin family.</text>
</comment>
<sequence>MVHGKVIGSLLVVCLVAMLAEQTEGFLSFFSPSDMRRMMEKEKSKTGKKSVRSGETESGELATPERYMEEEAAMLGSPLEIGVRLSPRQFDKYGAALGEVLNEMLEEGGKAQ</sequence>
<organism evidence="8 9">
    <name type="scientific">Huso huso</name>
    <name type="common">Beluga</name>
    <name type="synonym">Acipenser huso</name>
    <dbReference type="NCBI Taxonomy" id="61971"/>
    <lineage>
        <taxon>Eukaryota</taxon>
        <taxon>Metazoa</taxon>
        <taxon>Chordata</taxon>
        <taxon>Craniata</taxon>
        <taxon>Vertebrata</taxon>
        <taxon>Euteleostomi</taxon>
        <taxon>Actinopterygii</taxon>
        <taxon>Chondrostei</taxon>
        <taxon>Acipenseriformes</taxon>
        <taxon>Acipenseridae</taxon>
        <taxon>Huso</taxon>
    </lineage>
</organism>
<gene>
    <name evidence="8" type="ORF">HHUSO_G29001</name>
</gene>
<dbReference type="InterPro" id="IPR006737">
    <property type="entry name" value="Motilin_assoc"/>
</dbReference>
<keyword evidence="9" id="KW-1185">Reference proteome</keyword>
<dbReference type="Proteomes" id="UP001369086">
    <property type="component" value="Unassembled WGS sequence"/>
</dbReference>
<reference evidence="8 9" key="1">
    <citation type="submission" date="2021-05" db="EMBL/GenBank/DDBJ databases">
        <authorList>
            <person name="Zahm M."/>
            <person name="Klopp C."/>
            <person name="Cabau C."/>
            <person name="Kuhl H."/>
            <person name="Suciu R."/>
            <person name="Ciorpac M."/>
            <person name="Holostenco D."/>
            <person name="Gessner J."/>
            <person name="Wuertz S."/>
            <person name="Hohne C."/>
            <person name="Stock M."/>
            <person name="Gislard M."/>
            <person name="Lluch J."/>
            <person name="Milhes M."/>
            <person name="Lampietro C."/>
            <person name="Lopez Roques C."/>
            <person name="Donnadieu C."/>
            <person name="Du K."/>
            <person name="Schartl M."/>
            <person name="Guiguen Y."/>
        </authorList>
    </citation>
    <scope>NUCLEOTIDE SEQUENCE [LARGE SCALE GENOMIC DNA]</scope>
    <source>
        <strain evidence="8">Hh-F2</strain>
        <tissue evidence="8">Blood</tissue>
    </source>
</reference>
<name>A0ABR0YHW4_HUSHU</name>
<accession>A0ABR0YHW4</accession>
<dbReference type="InterPro" id="IPR015662">
    <property type="entry name" value="Promotilin"/>
</dbReference>
<feature type="chain" id="PRO_5045908951" evidence="6">
    <location>
        <begin position="26"/>
        <end position="112"/>
    </location>
</feature>
<keyword evidence="4" id="KW-0372">Hormone</keyword>
<evidence type="ECO:0000256" key="2">
    <source>
        <dbReference type="ARBA" id="ARBA00006473"/>
    </source>
</evidence>
<evidence type="ECO:0000256" key="1">
    <source>
        <dbReference type="ARBA" id="ARBA00004613"/>
    </source>
</evidence>
<evidence type="ECO:0000313" key="9">
    <source>
        <dbReference type="Proteomes" id="UP001369086"/>
    </source>
</evidence>
<feature type="domain" description="Motilin/ghrelin-associated peptide" evidence="7">
    <location>
        <begin position="75"/>
        <end position="108"/>
    </location>
</feature>
<dbReference type="PANTHER" id="PTHR14156:SF0">
    <property type="entry name" value="PROMOTILIN"/>
    <property type="match status" value="1"/>
</dbReference>
<feature type="signal peptide" evidence="6">
    <location>
        <begin position="1"/>
        <end position="25"/>
    </location>
</feature>
<evidence type="ECO:0000256" key="3">
    <source>
        <dbReference type="ARBA" id="ARBA00022525"/>
    </source>
</evidence>
<comment type="caution">
    <text evidence="8">The sequence shown here is derived from an EMBL/GenBank/DDBJ whole genome shotgun (WGS) entry which is preliminary data.</text>
</comment>
<protein>
    <submittedName>
        <fullName evidence="8">Promotilin</fullName>
    </submittedName>
</protein>
<dbReference type="EMBL" id="JAHFZB010000030">
    <property type="protein sequence ID" value="KAK6471994.1"/>
    <property type="molecule type" value="Genomic_DNA"/>
</dbReference>
<feature type="region of interest" description="Disordered" evidence="5">
    <location>
        <begin position="38"/>
        <end position="64"/>
    </location>
</feature>
<evidence type="ECO:0000256" key="5">
    <source>
        <dbReference type="SAM" id="MobiDB-lite"/>
    </source>
</evidence>
<evidence type="ECO:0000256" key="4">
    <source>
        <dbReference type="ARBA" id="ARBA00022702"/>
    </source>
</evidence>
<evidence type="ECO:0000313" key="8">
    <source>
        <dbReference type="EMBL" id="KAK6471994.1"/>
    </source>
</evidence>
<dbReference type="PANTHER" id="PTHR14156">
    <property type="entry name" value="MOTILIN"/>
    <property type="match status" value="1"/>
</dbReference>
<evidence type="ECO:0000256" key="6">
    <source>
        <dbReference type="SAM" id="SignalP"/>
    </source>
</evidence>
<evidence type="ECO:0000259" key="7">
    <source>
        <dbReference type="Pfam" id="PF04643"/>
    </source>
</evidence>
<comment type="subcellular location">
    <subcellularLocation>
        <location evidence="1">Secreted</location>
    </subcellularLocation>
</comment>
<keyword evidence="3" id="KW-0964">Secreted</keyword>
<keyword evidence="6" id="KW-0732">Signal</keyword>
<dbReference type="Pfam" id="PF04643">
    <property type="entry name" value="Motilin_assoc"/>
    <property type="match status" value="1"/>
</dbReference>
<proteinExistence type="inferred from homology"/>